<sequence>MIGLRAHATSTAVPHRAGTLSADPSAEALLREMNRPGVGTARREELCAALVRMHAPVVHRIAHRYAHRGEPVEDLVQVAYLGLVNAINRFDPGRGAQFFVYAYPMMLGEVRRYFRDRTWGIRVSRRIQELRPQLQHATQRFVQANGRSPRPGELAALLGVTPEEVTDALLAWESYRPLSLDGTGDGDPEASPLVERLGCEDSALQHVVDGQALRGLLAELPDRERTIVLLRFFGNKTQSQIAEELGISQMHVSRLLSKTLRHLREELYGA</sequence>
<dbReference type="InterPro" id="IPR014284">
    <property type="entry name" value="RNA_pol_sigma-70_dom"/>
</dbReference>
<evidence type="ECO:0000256" key="4">
    <source>
        <dbReference type="ARBA" id="ARBA00023163"/>
    </source>
</evidence>
<dbReference type="PANTHER" id="PTHR30385:SF4">
    <property type="entry name" value="RNA POLYMERASE SIGMA-E FACTOR"/>
    <property type="match status" value="1"/>
</dbReference>
<dbReference type="InterPro" id="IPR007624">
    <property type="entry name" value="RNA_pol_sigma70_r3"/>
</dbReference>
<keyword evidence="4" id="KW-0804">Transcription</keyword>
<evidence type="ECO:0000259" key="5">
    <source>
        <dbReference type="Pfam" id="PF04539"/>
    </source>
</evidence>
<dbReference type="NCBIfam" id="TIGR02980">
    <property type="entry name" value="SigBFG"/>
    <property type="match status" value="1"/>
</dbReference>
<dbReference type="NCBIfam" id="TIGR02937">
    <property type="entry name" value="sigma70-ECF"/>
    <property type="match status" value="1"/>
</dbReference>
<dbReference type="InterPro" id="IPR014322">
    <property type="entry name" value="RNA_pol_sigma-B/F/G"/>
</dbReference>
<gene>
    <name evidence="8" type="ORF">GCM10009727_36710</name>
</gene>
<protein>
    <recommendedName>
        <fullName evidence="10">SigB/SigF/SigG family RNA polymerase sigma factor</fullName>
    </recommendedName>
</protein>
<dbReference type="RefSeq" id="WP_344268084.1">
    <property type="nucleotide sequence ID" value="NZ_BAAAMR010000029.1"/>
</dbReference>
<dbReference type="SUPFAM" id="SSF88659">
    <property type="entry name" value="Sigma3 and sigma4 domains of RNA polymerase sigma factors"/>
    <property type="match status" value="2"/>
</dbReference>
<dbReference type="SUPFAM" id="SSF88946">
    <property type="entry name" value="Sigma2 domain of RNA polymerase sigma factors"/>
    <property type="match status" value="1"/>
</dbReference>
<evidence type="ECO:0000313" key="9">
    <source>
        <dbReference type="Proteomes" id="UP001501020"/>
    </source>
</evidence>
<dbReference type="Pfam" id="PF04542">
    <property type="entry name" value="Sigma70_r2"/>
    <property type="match status" value="1"/>
</dbReference>
<dbReference type="InterPro" id="IPR007630">
    <property type="entry name" value="RNA_pol_sigma70_r4"/>
</dbReference>
<dbReference type="InterPro" id="IPR036388">
    <property type="entry name" value="WH-like_DNA-bd_sf"/>
</dbReference>
<dbReference type="InterPro" id="IPR007627">
    <property type="entry name" value="RNA_pol_sigma70_r2"/>
</dbReference>
<dbReference type="CDD" id="cd06171">
    <property type="entry name" value="Sigma70_r4"/>
    <property type="match status" value="1"/>
</dbReference>
<reference evidence="9" key="1">
    <citation type="journal article" date="2019" name="Int. J. Syst. Evol. Microbiol.">
        <title>The Global Catalogue of Microorganisms (GCM) 10K type strain sequencing project: providing services to taxonomists for standard genome sequencing and annotation.</title>
        <authorList>
            <consortium name="The Broad Institute Genomics Platform"/>
            <consortium name="The Broad Institute Genome Sequencing Center for Infectious Disease"/>
            <person name="Wu L."/>
            <person name="Ma J."/>
        </authorList>
    </citation>
    <scope>NUCLEOTIDE SEQUENCE [LARGE SCALE GENOMIC DNA]</scope>
    <source>
        <strain evidence="9">JCM 13850</strain>
    </source>
</reference>
<keyword evidence="1" id="KW-0805">Transcription regulation</keyword>
<dbReference type="Pfam" id="PF04545">
    <property type="entry name" value="Sigma70_r4"/>
    <property type="match status" value="1"/>
</dbReference>
<dbReference type="Gene3D" id="1.20.120.1810">
    <property type="match status" value="1"/>
</dbReference>
<keyword evidence="3" id="KW-0238">DNA-binding</keyword>
<name>A0ABP5L6Q1_9ACTN</name>
<feature type="domain" description="RNA polymerase sigma-70 region 4" evidence="7">
    <location>
        <begin position="216"/>
        <end position="265"/>
    </location>
</feature>
<dbReference type="Gene3D" id="1.10.10.10">
    <property type="entry name" value="Winged helix-like DNA-binding domain superfamily/Winged helix DNA-binding domain"/>
    <property type="match status" value="2"/>
</dbReference>
<evidence type="ECO:0000259" key="7">
    <source>
        <dbReference type="Pfam" id="PF04545"/>
    </source>
</evidence>
<dbReference type="PRINTS" id="PR00046">
    <property type="entry name" value="SIGMA70FCT"/>
</dbReference>
<evidence type="ECO:0000256" key="1">
    <source>
        <dbReference type="ARBA" id="ARBA00023015"/>
    </source>
</evidence>
<evidence type="ECO:0000256" key="2">
    <source>
        <dbReference type="ARBA" id="ARBA00023082"/>
    </source>
</evidence>
<accession>A0ABP5L6Q1</accession>
<dbReference type="EMBL" id="BAAAMR010000029">
    <property type="protein sequence ID" value="GAA2139932.1"/>
    <property type="molecule type" value="Genomic_DNA"/>
</dbReference>
<evidence type="ECO:0000259" key="6">
    <source>
        <dbReference type="Pfam" id="PF04542"/>
    </source>
</evidence>
<dbReference type="InterPro" id="IPR013324">
    <property type="entry name" value="RNA_pol_sigma_r3/r4-like"/>
</dbReference>
<dbReference type="Pfam" id="PF04539">
    <property type="entry name" value="Sigma70_r3"/>
    <property type="match status" value="1"/>
</dbReference>
<evidence type="ECO:0000256" key="3">
    <source>
        <dbReference type="ARBA" id="ARBA00023125"/>
    </source>
</evidence>
<dbReference type="InterPro" id="IPR013325">
    <property type="entry name" value="RNA_pol_sigma_r2"/>
</dbReference>
<evidence type="ECO:0008006" key="10">
    <source>
        <dbReference type="Google" id="ProtNLM"/>
    </source>
</evidence>
<proteinExistence type="predicted"/>
<keyword evidence="2" id="KW-0731">Sigma factor</keyword>
<feature type="domain" description="RNA polymerase sigma-70 region 2" evidence="6">
    <location>
        <begin position="50"/>
        <end position="119"/>
    </location>
</feature>
<organism evidence="8 9">
    <name type="scientific">Actinomadura napierensis</name>
    <dbReference type="NCBI Taxonomy" id="267854"/>
    <lineage>
        <taxon>Bacteria</taxon>
        <taxon>Bacillati</taxon>
        <taxon>Actinomycetota</taxon>
        <taxon>Actinomycetes</taxon>
        <taxon>Streptosporangiales</taxon>
        <taxon>Thermomonosporaceae</taxon>
        <taxon>Actinomadura</taxon>
    </lineage>
</organism>
<dbReference type="Proteomes" id="UP001501020">
    <property type="component" value="Unassembled WGS sequence"/>
</dbReference>
<evidence type="ECO:0000313" key="8">
    <source>
        <dbReference type="EMBL" id="GAA2139932.1"/>
    </source>
</evidence>
<feature type="domain" description="RNA polymerase sigma-70 region 3" evidence="5">
    <location>
        <begin position="129"/>
        <end position="196"/>
    </location>
</feature>
<keyword evidence="9" id="KW-1185">Reference proteome</keyword>
<dbReference type="PANTHER" id="PTHR30385">
    <property type="entry name" value="SIGMA FACTOR F FLAGELLAR"/>
    <property type="match status" value="1"/>
</dbReference>
<dbReference type="InterPro" id="IPR000943">
    <property type="entry name" value="RNA_pol_sigma70"/>
</dbReference>
<comment type="caution">
    <text evidence="8">The sequence shown here is derived from an EMBL/GenBank/DDBJ whole genome shotgun (WGS) entry which is preliminary data.</text>
</comment>